<dbReference type="AlphaFoldDB" id="A0A7R7IDB3"/>
<organism evidence="5 6">
    <name type="scientific">Anaeromicropila herbilytica</name>
    <dbReference type="NCBI Taxonomy" id="2785025"/>
    <lineage>
        <taxon>Bacteria</taxon>
        <taxon>Bacillati</taxon>
        <taxon>Bacillota</taxon>
        <taxon>Clostridia</taxon>
        <taxon>Lachnospirales</taxon>
        <taxon>Lachnospiraceae</taxon>
        <taxon>Anaeromicropila</taxon>
    </lineage>
</organism>
<protein>
    <recommendedName>
        <fullName evidence="7">rRNA methyltransferase</fullName>
    </recommendedName>
</protein>
<dbReference type="KEGG" id="ahb:bsdtb5_20510"/>
<dbReference type="GO" id="GO:0003723">
    <property type="term" value="F:RNA binding"/>
    <property type="evidence" value="ECO:0007669"/>
    <property type="project" value="InterPro"/>
</dbReference>
<evidence type="ECO:0008006" key="7">
    <source>
        <dbReference type="Google" id="ProtNLM"/>
    </source>
</evidence>
<gene>
    <name evidence="5" type="ORF">bsdtb5_20510</name>
</gene>
<proteinExistence type="predicted"/>
<accession>A0A7R7IDB3</accession>
<sequence>MRTEKVLTRNATYQKFEVLKTNRNKRYKYQEFLVEGVRNINEAIKNGWKISSFLYTNKKNLSDWAKGIISNTPTELNYELDEDLMKELSGKEDTSEIMAIIRMRDDDLNALTFSKNPIIALFDRASNKGNLGTIIRSCDALGVECLIITGHAVDLYDPDVVVSSMGSFFNMQVVRVPENGKILDFIADMKKRYPTFQTIGTTAHKEHPIFNLDLFHYQSYS</sequence>
<dbReference type="GO" id="GO:0006396">
    <property type="term" value="P:RNA processing"/>
    <property type="evidence" value="ECO:0007669"/>
    <property type="project" value="InterPro"/>
</dbReference>
<feature type="domain" description="SpoU L30e-like N-terminal" evidence="4">
    <location>
        <begin position="10"/>
        <end position="95"/>
    </location>
</feature>
<evidence type="ECO:0000256" key="2">
    <source>
        <dbReference type="ARBA" id="ARBA00022679"/>
    </source>
</evidence>
<dbReference type="GO" id="GO:0008173">
    <property type="term" value="F:RNA methyltransferase activity"/>
    <property type="evidence" value="ECO:0007669"/>
    <property type="project" value="InterPro"/>
</dbReference>
<feature type="domain" description="tRNA/rRNA methyltransferase SpoU type" evidence="3">
    <location>
        <begin position="119"/>
        <end position="212"/>
    </location>
</feature>
<dbReference type="Gene3D" id="3.30.1330.30">
    <property type="match status" value="1"/>
</dbReference>
<dbReference type="PANTHER" id="PTHR43191">
    <property type="entry name" value="RRNA METHYLTRANSFERASE 3"/>
    <property type="match status" value="1"/>
</dbReference>
<dbReference type="Proteomes" id="UP000595897">
    <property type="component" value="Chromosome"/>
</dbReference>
<dbReference type="EMBL" id="AP024169">
    <property type="protein sequence ID" value="BCN30756.1"/>
    <property type="molecule type" value="Genomic_DNA"/>
</dbReference>
<dbReference type="InterPro" id="IPR029028">
    <property type="entry name" value="Alpha/beta_knot_MTases"/>
</dbReference>
<reference evidence="5 6" key="1">
    <citation type="submission" date="2020-11" db="EMBL/GenBank/DDBJ databases">
        <title>Draft genome sequencing of a Lachnospiraceae strain isolated from anoxic soil subjected to BSD treatment.</title>
        <authorList>
            <person name="Uek A."/>
            <person name="Tonouchi A."/>
        </authorList>
    </citation>
    <scope>NUCLEOTIDE SEQUENCE [LARGE SCALE GENOMIC DNA]</scope>
    <source>
        <strain evidence="5 6">TB5</strain>
    </source>
</reference>
<evidence type="ECO:0000313" key="5">
    <source>
        <dbReference type="EMBL" id="BCN30756.1"/>
    </source>
</evidence>
<evidence type="ECO:0000259" key="3">
    <source>
        <dbReference type="Pfam" id="PF00588"/>
    </source>
</evidence>
<keyword evidence="6" id="KW-1185">Reference proteome</keyword>
<dbReference type="GO" id="GO:0032259">
    <property type="term" value="P:methylation"/>
    <property type="evidence" value="ECO:0007669"/>
    <property type="project" value="UniProtKB-KW"/>
</dbReference>
<dbReference type="InterPro" id="IPR029026">
    <property type="entry name" value="tRNA_m1G_MTases_N"/>
</dbReference>
<name>A0A7R7IDB3_9FIRM</name>
<dbReference type="InterPro" id="IPR029064">
    <property type="entry name" value="Ribosomal_eL30-like_sf"/>
</dbReference>
<dbReference type="InterPro" id="IPR001537">
    <property type="entry name" value="SpoU_MeTrfase"/>
</dbReference>
<dbReference type="RefSeq" id="WP_271715950.1">
    <property type="nucleotide sequence ID" value="NZ_AP024169.1"/>
</dbReference>
<evidence type="ECO:0000259" key="4">
    <source>
        <dbReference type="Pfam" id="PF22655"/>
    </source>
</evidence>
<dbReference type="Gene3D" id="3.40.1280.10">
    <property type="match status" value="1"/>
</dbReference>
<keyword evidence="1" id="KW-0489">Methyltransferase</keyword>
<dbReference type="Pfam" id="PF22655">
    <property type="entry name" value="SpoU_sub_bind_like"/>
    <property type="match status" value="1"/>
</dbReference>
<dbReference type="SUPFAM" id="SSF75217">
    <property type="entry name" value="alpha/beta knot"/>
    <property type="match status" value="1"/>
</dbReference>
<dbReference type="InterPro" id="IPR054578">
    <property type="entry name" value="SpoU_sub_bind-like_N"/>
</dbReference>
<dbReference type="InterPro" id="IPR051259">
    <property type="entry name" value="rRNA_Methyltransferase"/>
</dbReference>
<evidence type="ECO:0000256" key="1">
    <source>
        <dbReference type="ARBA" id="ARBA00022603"/>
    </source>
</evidence>
<dbReference type="Pfam" id="PF00588">
    <property type="entry name" value="SpoU_methylase"/>
    <property type="match status" value="1"/>
</dbReference>
<evidence type="ECO:0000313" key="6">
    <source>
        <dbReference type="Proteomes" id="UP000595897"/>
    </source>
</evidence>
<dbReference type="PANTHER" id="PTHR43191:SF2">
    <property type="entry name" value="RRNA METHYLTRANSFERASE 3, MITOCHONDRIAL"/>
    <property type="match status" value="1"/>
</dbReference>
<keyword evidence="2" id="KW-0808">Transferase</keyword>
<dbReference type="SUPFAM" id="SSF55315">
    <property type="entry name" value="L30e-like"/>
    <property type="match status" value="1"/>
</dbReference>